<dbReference type="EMBL" id="MDYQ01000008">
    <property type="protein sequence ID" value="PRP88644.1"/>
    <property type="molecule type" value="Genomic_DNA"/>
</dbReference>
<protein>
    <submittedName>
        <fullName evidence="1">Uncharacterized protein</fullName>
    </submittedName>
</protein>
<name>A0A2P6NXG0_9EUKA</name>
<comment type="caution">
    <text evidence="1">The sequence shown here is derived from an EMBL/GenBank/DDBJ whole genome shotgun (WGS) entry which is preliminary data.</text>
</comment>
<proteinExistence type="predicted"/>
<evidence type="ECO:0000313" key="1">
    <source>
        <dbReference type="EMBL" id="PRP88644.1"/>
    </source>
</evidence>
<dbReference type="AlphaFoldDB" id="A0A2P6NXG0"/>
<accession>A0A2P6NXG0</accession>
<organism evidence="1 2">
    <name type="scientific">Planoprotostelium fungivorum</name>
    <dbReference type="NCBI Taxonomy" id="1890364"/>
    <lineage>
        <taxon>Eukaryota</taxon>
        <taxon>Amoebozoa</taxon>
        <taxon>Evosea</taxon>
        <taxon>Variosea</taxon>
        <taxon>Cavosteliida</taxon>
        <taxon>Cavosteliaceae</taxon>
        <taxon>Planoprotostelium</taxon>
    </lineage>
</organism>
<sequence length="64" mass="7426">MRHLCTSLRLVFVENQLPWIYAMPRENSPKSCYDLLSASAPFSITEAFLSRFPRVIRAKADGHW</sequence>
<evidence type="ECO:0000313" key="2">
    <source>
        <dbReference type="Proteomes" id="UP000241769"/>
    </source>
</evidence>
<dbReference type="Proteomes" id="UP000241769">
    <property type="component" value="Unassembled WGS sequence"/>
</dbReference>
<gene>
    <name evidence="1" type="ORF">PROFUN_02740</name>
</gene>
<dbReference type="InParanoid" id="A0A2P6NXG0"/>
<keyword evidence="2" id="KW-1185">Reference proteome</keyword>
<reference evidence="1 2" key="1">
    <citation type="journal article" date="2018" name="Genome Biol. Evol.">
        <title>Multiple Roots of Fruiting Body Formation in Amoebozoa.</title>
        <authorList>
            <person name="Hillmann F."/>
            <person name="Forbes G."/>
            <person name="Novohradska S."/>
            <person name="Ferling I."/>
            <person name="Riege K."/>
            <person name="Groth M."/>
            <person name="Westermann M."/>
            <person name="Marz M."/>
            <person name="Spaller T."/>
            <person name="Winckler T."/>
            <person name="Schaap P."/>
            <person name="Glockner G."/>
        </authorList>
    </citation>
    <scope>NUCLEOTIDE SEQUENCE [LARGE SCALE GENOMIC DNA]</scope>
    <source>
        <strain evidence="1 2">Jena</strain>
    </source>
</reference>